<proteinExistence type="predicted"/>
<name>A0A835H1M6_9MAGN</name>
<evidence type="ECO:0000259" key="11">
    <source>
        <dbReference type="Pfam" id="PF13963"/>
    </source>
</evidence>
<dbReference type="GO" id="GO:0071555">
    <property type="term" value="P:cell wall organization"/>
    <property type="evidence" value="ECO:0007669"/>
    <property type="project" value="UniProtKB-KW"/>
</dbReference>
<keyword evidence="3" id="KW-0808">Transferase</keyword>
<accession>A0A835H1M6</accession>
<comment type="subcellular location">
    <subcellularLocation>
        <location evidence="1">Endomembrane system</location>
    </subcellularLocation>
</comment>
<dbReference type="InterPro" id="IPR005150">
    <property type="entry name" value="Cellulose_synth"/>
</dbReference>
<dbReference type="GO" id="GO:0030244">
    <property type="term" value="P:cellulose biosynthetic process"/>
    <property type="evidence" value="ECO:0007669"/>
    <property type="project" value="InterPro"/>
</dbReference>
<dbReference type="GO" id="GO:0016020">
    <property type="term" value="C:membrane"/>
    <property type="evidence" value="ECO:0007669"/>
    <property type="project" value="InterPro"/>
</dbReference>
<dbReference type="AlphaFoldDB" id="A0A835H1M6"/>
<dbReference type="OrthoDB" id="72851at2759"/>
<sequence length="259" mass="29907">MDKTWRTLNRLIVYTSIALFETSAYYYVHISLAMLKFSRASDEYEDVVDEFIAFTLTPLMDKTSIRCPCISCKNFNHLSPDIVKDHLIIEGIDMTYDPFVLHGEEGQVHVVDEGVETTDFNLTETYEMLKATNENSVCDVEGNELPHLVYVSHEKRPGFDHHKKAGAMHALVRVSTIISNAPYFLNVDCDHYINNSKALREAMCFMMYPISGKKICYVQFPQRFDGIDRNDRYSNCNIVFFDVRNAACFIHILVFLFFS</sequence>
<dbReference type="InterPro" id="IPR029480">
    <property type="entry name" value="Transpos_assoc"/>
</dbReference>
<protein>
    <recommendedName>
        <fullName evidence="11">Transposase-associated domain-containing protein</fullName>
    </recommendedName>
</protein>
<dbReference type="Proteomes" id="UP000631114">
    <property type="component" value="Unassembled WGS sequence"/>
</dbReference>
<evidence type="ECO:0000256" key="10">
    <source>
        <dbReference type="SAM" id="Phobius"/>
    </source>
</evidence>
<evidence type="ECO:0000256" key="8">
    <source>
        <dbReference type="PIRSR" id="PIRSR605150-2"/>
    </source>
</evidence>
<comment type="caution">
    <text evidence="12">The sequence shown here is derived from an EMBL/GenBank/DDBJ whole genome shotgun (WGS) entry which is preliminary data.</text>
</comment>
<dbReference type="GO" id="GO:0012505">
    <property type="term" value="C:endomembrane system"/>
    <property type="evidence" value="ECO:0007669"/>
    <property type="project" value="UniProtKB-SubCell"/>
</dbReference>
<reference evidence="12 13" key="1">
    <citation type="submission" date="2020-10" db="EMBL/GenBank/DDBJ databases">
        <title>The Coptis chinensis genome and diversification of protoberbering-type alkaloids.</title>
        <authorList>
            <person name="Wang B."/>
            <person name="Shu S."/>
            <person name="Song C."/>
            <person name="Liu Y."/>
        </authorList>
    </citation>
    <scope>NUCLEOTIDE SEQUENCE [LARGE SCALE GENOMIC DNA]</scope>
    <source>
        <strain evidence="12">HL-2020</strain>
        <tissue evidence="12">Leaf</tissue>
    </source>
</reference>
<gene>
    <name evidence="12" type="ORF">IFM89_000491</name>
</gene>
<evidence type="ECO:0000313" key="12">
    <source>
        <dbReference type="EMBL" id="KAF9590946.1"/>
    </source>
</evidence>
<evidence type="ECO:0000313" key="13">
    <source>
        <dbReference type="Proteomes" id="UP000631114"/>
    </source>
</evidence>
<evidence type="ECO:0000256" key="5">
    <source>
        <dbReference type="ARBA" id="ARBA00022989"/>
    </source>
</evidence>
<feature type="transmembrane region" description="Helical" evidence="10">
    <location>
        <begin position="12"/>
        <end position="35"/>
    </location>
</feature>
<feature type="binding site" evidence="9">
    <location>
        <position position="188"/>
    </location>
    <ligand>
        <name>Mn(2+)</name>
        <dbReference type="ChEBI" id="CHEBI:29035"/>
    </ligand>
</feature>
<evidence type="ECO:0000256" key="7">
    <source>
        <dbReference type="ARBA" id="ARBA00023316"/>
    </source>
</evidence>
<evidence type="ECO:0000256" key="4">
    <source>
        <dbReference type="ARBA" id="ARBA00022692"/>
    </source>
</evidence>
<evidence type="ECO:0000256" key="1">
    <source>
        <dbReference type="ARBA" id="ARBA00004308"/>
    </source>
</evidence>
<dbReference type="GO" id="GO:0016760">
    <property type="term" value="F:cellulose synthase (UDP-forming) activity"/>
    <property type="evidence" value="ECO:0007669"/>
    <property type="project" value="InterPro"/>
</dbReference>
<feature type="binding site" evidence="8">
    <location>
        <position position="163"/>
    </location>
    <ligand>
        <name>UDP-alpha-D-glucose</name>
        <dbReference type="ChEBI" id="CHEBI:58885"/>
    </ligand>
</feature>
<evidence type="ECO:0000256" key="6">
    <source>
        <dbReference type="ARBA" id="ARBA00023136"/>
    </source>
</evidence>
<dbReference type="EMBL" id="JADFTS010000008">
    <property type="protein sequence ID" value="KAF9590946.1"/>
    <property type="molecule type" value="Genomic_DNA"/>
</dbReference>
<dbReference type="PANTHER" id="PTHR13301">
    <property type="entry name" value="X-BOX TRANSCRIPTION FACTOR-RELATED"/>
    <property type="match status" value="1"/>
</dbReference>
<keyword evidence="13" id="KW-1185">Reference proteome</keyword>
<organism evidence="12 13">
    <name type="scientific">Coptis chinensis</name>
    <dbReference type="NCBI Taxonomy" id="261450"/>
    <lineage>
        <taxon>Eukaryota</taxon>
        <taxon>Viridiplantae</taxon>
        <taxon>Streptophyta</taxon>
        <taxon>Embryophyta</taxon>
        <taxon>Tracheophyta</taxon>
        <taxon>Spermatophyta</taxon>
        <taxon>Magnoliopsida</taxon>
        <taxon>Ranunculales</taxon>
        <taxon>Ranunculaceae</taxon>
        <taxon>Coptidoideae</taxon>
        <taxon>Coptis</taxon>
    </lineage>
</organism>
<keyword evidence="4 10" id="KW-0812">Transmembrane</keyword>
<evidence type="ECO:0000256" key="3">
    <source>
        <dbReference type="ARBA" id="ARBA00022679"/>
    </source>
</evidence>
<evidence type="ECO:0000256" key="9">
    <source>
        <dbReference type="PIRSR" id="PIRSR605150-3"/>
    </source>
</evidence>
<keyword evidence="2" id="KW-0328">Glycosyltransferase</keyword>
<feature type="domain" description="Transposase-associated" evidence="11">
    <location>
        <begin position="35"/>
        <end position="104"/>
    </location>
</feature>
<keyword evidence="6 10" id="KW-0472">Membrane</keyword>
<evidence type="ECO:0000256" key="2">
    <source>
        <dbReference type="ARBA" id="ARBA00022676"/>
    </source>
</evidence>
<dbReference type="Pfam" id="PF03552">
    <property type="entry name" value="Cellulose_synt"/>
    <property type="match status" value="1"/>
</dbReference>
<keyword evidence="5 10" id="KW-1133">Transmembrane helix</keyword>
<dbReference type="Pfam" id="PF13963">
    <property type="entry name" value="Transpos_assoc"/>
    <property type="match status" value="1"/>
</dbReference>
<keyword evidence="7" id="KW-0961">Cell wall biogenesis/degradation</keyword>
<feature type="binding site" evidence="9">
    <location>
        <position position="164"/>
    </location>
    <ligand>
        <name>Mn(2+)</name>
        <dbReference type="ChEBI" id="CHEBI:29035"/>
    </ligand>
</feature>